<keyword evidence="8 16" id="KW-0274">FAD</keyword>
<organism evidence="18 19">
    <name type="scientific">candidate division WWE3 bacterium CG23_combo_of_CG06-09_8_20_14_all_40_14</name>
    <dbReference type="NCBI Taxonomy" id="1975095"/>
    <lineage>
        <taxon>Bacteria</taxon>
        <taxon>Katanobacteria</taxon>
    </lineage>
</organism>
<dbReference type="InterPro" id="IPR016169">
    <property type="entry name" value="FAD-bd_PCMH_sub2"/>
</dbReference>
<dbReference type="GO" id="GO:0071555">
    <property type="term" value="P:cell wall organization"/>
    <property type="evidence" value="ECO:0007669"/>
    <property type="project" value="UniProtKB-KW"/>
</dbReference>
<keyword evidence="10 16" id="KW-0133">Cell shape</keyword>
<evidence type="ECO:0000256" key="6">
    <source>
        <dbReference type="ARBA" id="ARBA00022618"/>
    </source>
</evidence>
<dbReference type="UniPathway" id="UPA00219"/>
<evidence type="ECO:0000256" key="9">
    <source>
        <dbReference type="ARBA" id="ARBA00022857"/>
    </source>
</evidence>
<dbReference type="EMBL" id="PCQY01000006">
    <property type="protein sequence ID" value="PIP04810.1"/>
    <property type="molecule type" value="Genomic_DNA"/>
</dbReference>
<feature type="active site" description="Proton donor" evidence="16">
    <location>
        <position position="257"/>
    </location>
</feature>
<dbReference type="Pfam" id="PF02873">
    <property type="entry name" value="MurB_C"/>
    <property type="match status" value="1"/>
</dbReference>
<proteinExistence type="inferred from homology"/>
<evidence type="ECO:0000256" key="12">
    <source>
        <dbReference type="ARBA" id="ARBA00023002"/>
    </source>
</evidence>
<evidence type="ECO:0000256" key="5">
    <source>
        <dbReference type="ARBA" id="ARBA00022490"/>
    </source>
</evidence>
<name>A0A2G9XCU6_UNCKA</name>
<evidence type="ECO:0000256" key="15">
    <source>
        <dbReference type="ARBA" id="ARBA00048914"/>
    </source>
</evidence>
<comment type="catalytic activity">
    <reaction evidence="15 16">
        <text>UDP-N-acetyl-alpha-D-muramate + NADP(+) = UDP-N-acetyl-3-O-(1-carboxyvinyl)-alpha-D-glucosamine + NADPH + H(+)</text>
        <dbReference type="Rhea" id="RHEA:12248"/>
        <dbReference type="ChEBI" id="CHEBI:15378"/>
        <dbReference type="ChEBI" id="CHEBI:57783"/>
        <dbReference type="ChEBI" id="CHEBI:58349"/>
        <dbReference type="ChEBI" id="CHEBI:68483"/>
        <dbReference type="ChEBI" id="CHEBI:70757"/>
        <dbReference type="EC" id="1.3.1.98"/>
    </reaction>
</comment>
<dbReference type="Gene3D" id="3.30.465.10">
    <property type="match status" value="1"/>
</dbReference>
<comment type="pathway">
    <text evidence="4 16">Cell wall biogenesis; peptidoglycan biosynthesis.</text>
</comment>
<evidence type="ECO:0000259" key="17">
    <source>
        <dbReference type="PROSITE" id="PS51387"/>
    </source>
</evidence>
<dbReference type="PANTHER" id="PTHR21071:SF4">
    <property type="entry name" value="UDP-N-ACETYLENOLPYRUVOYLGLUCOSAMINE REDUCTASE"/>
    <property type="match status" value="1"/>
</dbReference>
<comment type="similarity">
    <text evidence="16">Belongs to the MurB family.</text>
</comment>
<evidence type="ECO:0000256" key="3">
    <source>
        <dbReference type="ARBA" id="ARBA00004496"/>
    </source>
</evidence>
<evidence type="ECO:0000256" key="11">
    <source>
        <dbReference type="ARBA" id="ARBA00022984"/>
    </source>
</evidence>
<keyword evidence="12 16" id="KW-0560">Oxidoreductase</keyword>
<evidence type="ECO:0000256" key="13">
    <source>
        <dbReference type="ARBA" id="ARBA00023306"/>
    </source>
</evidence>
<gene>
    <name evidence="16" type="primary">murB</name>
    <name evidence="18" type="ORF">COX53_00410</name>
</gene>
<dbReference type="Gene3D" id="3.30.43.10">
    <property type="entry name" value="Uridine Diphospho-n-acetylenolpyruvylglucosamine Reductase, domain 2"/>
    <property type="match status" value="1"/>
</dbReference>
<evidence type="ECO:0000256" key="8">
    <source>
        <dbReference type="ARBA" id="ARBA00022827"/>
    </source>
</evidence>
<evidence type="ECO:0000256" key="1">
    <source>
        <dbReference type="ARBA" id="ARBA00001974"/>
    </source>
</evidence>
<dbReference type="AlphaFoldDB" id="A0A2G9XCU6"/>
<keyword evidence="7 16" id="KW-0285">Flavoprotein</keyword>
<keyword evidence="11 16" id="KW-0573">Peptidoglycan synthesis</keyword>
<comment type="caution">
    <text evidence="18">The sequence shown here is derived from an EMBL/GenBank/DDBJ whole genome shotgun (WGS) entry which is preliminary data.</text>
</comment>
<dbReference type="GO" id="GO:0009252">
    <property type="term" value="P:peptidoglycan biosynthetic process"/>
    <property type="evidence" value="ECO:0007669"/>
    <property type="project" value="UniProtKB-UniRule"/>
</dbReference>
<reference evidence="18 19" key="1">
    <citation type="submission" date="2017-09" db="EMBL/GenBank/DDBJ databases">
        <title>Depth-based differentiation of microbial function through sediment-hosted aquifers and enrichment of novel symbionts in the deep terrestrial subsurface.</title>
        <authorList>
            <person name="Probst A.J."/>
            <person name="Ladd B."/>
            <person name="Jarett J.K."/>
            <person name="Geller-Mcgrath D.E."/>
            <person name="Sieber C.M."/>
            <person name="Emerson J.B."/>
            <person name="Anantharaman K."/>
            <person name="Thomas B.C."/>
            <person name="Malmstrom R."/>
            <person name="Stieglmeier M."/>
            <person name="Klingl A."/>
            <person name="Woyke T."/>
            <person name="Ryan C.M."/>
            <person name="Banfield J.F."/>
        </authorList>
    </citation>
    <scope>NUCLEOTIDE SEQUENCE [LARGE SCALE GENOMIC DNA]</scope>
    <source>
        <strain evidence="18">CG23_combo_of_CG06-09_8_20_14_all_40_14</strain>
    </source>
</reference>
<dbReference type="InterPro" id="IPR016167">
    <property type="entry name" value="FAD-bd_PCMH_sub1"/>
</dbReference>
<dbReference type="SUPFAM" id="SSF56194">
    <property type="entry name" value="Uridine diphospho-N-Acetylenolpyruvylglucosamine reductase, MurB, C-terminal domain"/>
    <property type="match status" value="1"/>
</dbReference>
<dbReference type="InterPro" id="IPR036635">
    <property type="entry name" value="MurB_C_sf"/>
</dbReference>
<keyword evidence="13 16" id="KW-0131">Cell cycle</keyword>
<dbReference type="GO" id="GO:0051301">
    <property type="term" value="P:cell division"/>
    <property type="evidence" value="ECO:0007669"/>
    <property type="project" value="UniProtKB-KW"/>
</dbReference>
<evidence type="ECO:0000256" key="4">
    <source>
        <dbReference type="ARBA" id="ARBA00004752"/>
    </source>
</evidence>
<dbReference type="Gene3D" id="3.90.78.10">
    <property type="entry name" value="UDP-N-acetylenolpyruvoylglucosamine reductase, C-terminal domain"/>
    <property type="match status" value="1"/>
</dbReference>
<dbReference type="HAMAP" id="MF_00037">
    <property type="entry name" value="MurB"/>
    <property type="match status" value="1"/>
</dbReference>
<dbReference type="GO" id="GO:0008762">
    <property type="term" value="F:UDP-N-acetylmuramate dehydrogenase activity"/>
    <property type="evidence" value="ECO:0007669"/>
    <property type="project" value="UniProtKB-UniRule"/>
</dbReference>
<comment type="function">
    <text evidence="2 16">Cell wall formation.</text>
</comment>
<dbReference type="PROSITE" id="PS51387">
    <property type="entry name" value="FAD_PCMH"/>
    <property type="match status" value="1"/>
</dbReference>
<evidence type="ECO:0000256" key="16">
    <source>
        <dbReference type="HAMAP-Rule" id="MF_00037"/>
    </source>
</evidence>
<dbReference type="GO" id="GO:0005829">
    <property type="term" value="C:cytosol"/>
    <property type="evidence" value="ECO:0007669"/>
    <property type="project" value="TreeGrafter"/>
</dbReference>
<dbReference type="GO" id="GO:0071949">
    <property type="term" value="F:FAD binding"/>
    <property type="evidence" value="ECO:0007669"/>
    <property type="project" value="InterPro"/>
</dbReference>
<dbReference type="PANTHER" id="PTHR21071">
    <property type="entry name" value="UDP-N-ACETYLENOLPYRUVOYLGLUCOSAMINE REDUCTASE"/>
    <property type="match status" value="1"/>
</dbReference>
<dbReference type="InterPro" id="IPR016166">
    <property type="entry name" value="FAD-bd_PCMH"/>
</dbReference>
<keyword evidence="14 16" id="KW-0961">Cell wall biogenesis/degradation</keyword>
<evidence type="ECO:0000313" key="18">
    <source>
        <dbReference type="EMBL" id="PIP04810.1"/>
    </source>
</evidence>
<evidence type="ECO:0000256" key="10">
    <source>
        <dbReference type="ARBA" id="ARBA00022960"/>
    </source>
</evidence>
<feature type="active site" evidence="16">
    <location>
        <position position="338"/>
    </location>
</feature>
<evidence type="ECO:0000256" key="14">
    <source>
        <dbReference type="ARBA" id="ARBA00023316"/>
    </source>
</evidence>
<protein>
    <recommendedName>
        <fullName evidence="16">UDP-N-acetylenolpyruvoylglucosamine reductase</fullName>
        <ecNumber evidence="16">1.3.1.98</ecNumber>
    </recommendedName>
    <alternativeName>
        <fullName evidence="16">UDP-N-acetylmuramate dehydrogenase</fullName>
    </alternativeName>
</protein>
<dbReference type="EC" id="1.3.1.98" evidence="16"/>
<keyword evidence="5 16" id="KW-0963">Cytoplasm</keyword>
<comment type="subcellular location">
    <subcellularLocation>
        <location evidence="3 16">Cytoplasm</location>
    </subcellularLocation>
</comment>
<keyword evidence="6 16" id="KW-0132">Cell division</keyword>
<accession>A0A2G9XCU6</accession>
<dbReference type="InterPro" id="IPR036318">
    <property type="entry name" value="FAD-bd_PCMH-like_sf"/>
</dbReference>
<dbReference type="InterPro" id="IPR003170">
    <property type="entry name" value="MurB"/>
</dbReference>
<dbReference type="InterPro" id="IPR011601">
    <property type="entry name" value="MurB_C"/>
</dbReference>
<evidence type="ECO:0000313" key="19">
    <source>
        <dbReference type="Proteomes" id="UP000231388"/>
    </source>
</evidence>
<comment type="cofactor">
    <cofactor evidence="1 16">
        <name>FAD</name>
        <dbReference type="ChEBI" id="CHEBI:57692"/>
    </cofactor>
</comment>
<dbReference type="GO" id="GO:0008360">
    <property type="term" value="P:regulation of cell shape"/>
    <property type="evidence" value="ECO:0007669"/>
    <property type="project" value="UniProtKB-KW"/>
</dbReference>
<keyword evidence="9 16" id="KW-0521">NADP</keyword>
<evidence type="ECO:0000256" key="7">
    <source>
        <dbReference type="ARBA" id="ARBA00022630"/>
    </source>
</evidence>
<dbReference type="Proteomes" id="UP000231388">
    <property type="component" value="Unassembled WGS sequence"/>
</dbReference>
<sequence length="345" mass="38210">MDTFKSKLEQATHTPVFVKESMSCHTSLRVGGPADYFTAVDNLEKLILSYRCACEMGIPVFVLGSGTNILVGDKGIRGLVIKNNVSKIEVLGKIPFNLKRGNISRRQETHWRKCFLSSADLRYEEDVKKGVLVEVFSGTLLSFLINQTLSNGITGLQWFSGIPGTIGGAVWNNIHGADYFFGDFLKSVSFIDKHFTIKELSWEALNLKYNSSYFQNNSKIILSAKLVFPLGDKKRALAVSREWLKRKSGQPKNSAGCTFSNLTIVQAKKLNLENCGAGFVIDKILGLRGLKVGDAQISENHANFIVAGGNVKAKDVARLIKIVQDKCEDKLGIRLKEEIVRVGEF</sequence>
<comment type="caution">
    <text evidence="16">Lacks conserved residue(s) required for the propagation of feature annotation.</text>
</comment>
<evidence type="ECO:0000256" key="2">
    <source>
        <dbReference type="ARBA" id="ARBA00003921"/>
    </source>
</evidence>
<dbReference type="SUPFAM" id="SSF56176">
    <property type="entry name" value="FAD-binding/transporter-associated domain-like"/>
    <property type="match status" value="2"/>
</dbReference>
<feature type="domain" description="FAD-binding PCMH-type" evidence="17">
    <location>
        <begin position="29"/>
        <end position="246"/>
    </location>
</feature>